<organism evidence="2 3">
    <name type="scientific">Actinomycetospora atypica</name>
    <dbReference type="NCBI Taxonomy" id="1290095"/>
    <lineage>
        <taxon>Bacteria</taxon>
        <taxon>Bacillati</taxon>
        <taxon>Actinomycetota</taxon>
        <taxon>Actinomycetes</taxon>
        <taxon>Pseudonocardiales</taxon>
        <taxon>Pseudonocardiaceae</taxon>
        <taxon>Actinomycetospora</taxon>
    </lineage>
</organism>
<dbReference type="RefSeq" id="WP_378034475.1">
    <property type="nucleotide sequence ID" value="NZ_JBHSIV010000002.1"/>
</dbReference>
<protein>
    <submittedName>
        <fullName evidence="2">Tn7 transposase TnsA N-terminal domain-containing protein</fullName>
    </submittedName>
</protein>
<proteinExistence type="predicted"/>
<comment type="caution">
    <text evidence="2">The sequence shown here is derived from an EMBL/GenBank/DDBJ whole genome shotgun (WGS) entry which is preliminary data.</text>
</comment>
<dbReference type="Proteomes" id="UP001595947">
    <property type="component" value="Unassembled WGS sequence"/>
</dbReference>
<evidence type="ECO:0000313" key="3">
    <source>
        <dbReference type="Proteomes" id="UP001595947"/>
    </source>
</evidence>
<accession>A0ABV9YKX7</accession>
<name>A0ABV9YKX7_9PSEU</name>
<dbReference type="InterPro" id="IPR048822">
    <property type="entry name" value="PDDEXK_13"/>
</dbReference>
<feature type="domain" description="PD-(D/E)XK nuclease-like" evidence="1">
    <location>
        <begin position="22"/>
        <end position="301"/>
    </location>
</feature>
<keyword evidence="3" id="KW-1185">Reference proteome</keyword>
<dbReference type="Pfam" id="PF20796">
    <property type="entry name" value="PDDEXK_13"/>
    <property type="match status" value="1"/>
</dbReference>
<reference evidence="3" key="1">
    <citation type="journal article" date="2019" name="Int. J. Syst. Evol. Microbiol.">
        <title>The Global Catalogue of Microorganisms (GCM) 10K type strain sequencing project: providing services to taxonomists for standard genome sequencing and annotation.</title>
        <authorList>
            <consortium name="The Broad Institute Genomics Platform"/>
            <consortium name="The Broad Institute Genome Sequencing Center for Infectious Disease"/>
            <person name="Wu L."/>
            <person name="Ma J."/>
        </authorList>
    </citation>
    <scope>NUCLEOTIDE SEQUENCE [LARGE SCALE GENOMIC DNA]</scope>
    <source>
        <strain evidence="3">CGMCC 4.7093</strain>
    </source>
</reference>
<sequence>MAETAPTDRAVLERHHALVVGDNAWQRRARLRQALWRERQGLAVGLHRGAPLGSRLTEADGRPPRMANYLTPTIREVVRRALADRQRGALFAEPRLWVDLLSSQPLCFNLFGELAADLELATEVCRTWWPRRIEAVESIAFEWSPGRGDLRYTGTKSAFDVFVTYRGPRGRGFVAIEVKYHEDLRGGAARNDERYRTLSLSHRLTSEAALPELETPPLQQLWFDHLLALQMLSVDADHWQEGLFVVVHPAENRHCADAVARYRELLSRHDTFDVLTLEDAVDGLMRITSAPWVAALRERYLGEVAPRSN</sequence>
<gene>
    <name evidence="2" type="ORF">ACFPBZ_02805</name>
</gene>
<dbReference type="EMBL" id="JBHSIV010000002">
    <property type="protein sequence ID" value="MFC5061121.1"/>
    <property type="molecule type" value="Genomic_DNA"/>
</dbReference>
<evidence type="ECO:0000259" key="1">
    <source>
        <dbReference type="Pfam" id="PF20796"/>
    </source>
</evidence>
<evidence type="ECO:0000313" key="2">
    <source>
        <dbReference type="EMBL" id="MFC5061121.1"/>
    </source>
</evidence>